<keyword evidence="1" id="KW-1133">Transmembrane helix</keyword>
<dbReference type="KEGG" id="egr:104430160"/>
<dbReference type="EMBL" id="KK198753">
    <property type="protein sequence ID" value="KCW88287.1"/>
    <property type="molecule type" value="Genomic_DNA"/>
</dbReference>
<keyword evidence="1" id="KW-0472">Membrane</keyword>
<dbReference type="AlphaFoldDB" id="A0A059DCH5"/>
<dbReference type="PANTHER" id="PTHR31170:SF21">
    <property type="match status" value="1"/>
</dbReference>
<dbReference type="InterPro" id="IPR004158">
    <property type="entry name" value="DUF247_pln"/>
</dbReference>
<gene>
    <name evidence="2" type="ORF">EUGRSUZ_A00670</name>
</gene>
<dbReference type="OrthoDB" id="1589813at2759"/>
<keyword evidence="1" id="KW-0812">Transmembrane</keyword>
<feature type="transmembrane region" description="Helical" evidence="1">
    <location>
        <begin position="416"/>
        <end position="443"/>
    </location>
</feature>
<dbReference type="OMA" id="HESKWHR"/>
<organism evidence="2">
    <name type="scientific">Eucalyptus grandis</name>
    <name type="common">Flooded gum</name>
    <dbReference type="NCBI Taxonomy" id="71139"/>
    <lineage>
        <taxon>Eukaryota</taxon>
        <taxon>Viridiplantae</taxon>
        <taxon>Streptophyta</taxon>
        <taxon>Embryophyta</taxon>
        <taxon>Tracheophyta</taxon>
        <taxon>Spermatophyta</taxon>
        <taxon>Magnoliopsida</taxon>
        <taxon>eudicotyledons</taxon>
        <taxon>Gunneridae</taxon>
        <taxon>Pentapetalae</taxon>
        <taxon>rosids</taxon>
        <taxon>malvids</taxon>
        <taxon>Myrtales</taxon>
        <taxon>Myrtaceae</taxon>
        <taxon>Myrtoideae</taxon>
        <taxon>Eucalypteae</taxon>
        <taxon>Eucalyptus</taxon>
    </lineage>
</organism>
<evidence type="ECO:0000313" key="2">
    <source>
        <dbReference type="EMBL" id="KCW88287.1"/>
    </source>
</evidence>
<reference evidence="2" key="1">
    <citation type="submission" date="2013-07" db="EMBL/GenBank/DDBJ databases">
        <title>The genome of Eucalyptus grandis.</title>
        <authorList>
            <person name="Schmutz J."/>
            <person name="Hayes R."/>
            <person name="Myburg A."/>
            <person name="Tuskan G."/>
            <person name="Grattapaglia D."/>
            <person name="Rokhsar D.S."/>
        </authorList>
    </citation>
    <scope>NUCLEOTIDE SEQUENCE</scope>
    <source>
        <tissue evidence="2">Leaf extractions</tissue>
    </source>
</reference>
<accession>A0A059DCH5</accession>
<name>A0A059DCH5_EUCGR</name>
<dbReference type="Pfam" id="PF03140">
    <property type="entry name" value="DUF247"/>
    <property type="match status" value="1"/>
</dbReference>
<dbReference type="PANTHER" id="PTHR31170">
    <property type="entry name" value="BNAC04G53230D PROTEIN"/>
    <property type="match status" value="1"/>
</dbReference>
<proteinExistence type="predicted"/>
<evidence type="ECO:0000256" key="1">
    <source>
        <dbReference type="SAM" id="Phobius"/>
    </source>
</evidence>
<protein>
    <submittedName>
        <fullName evidence="2">Uncharacterized protein</fullName>
    </submittedName>
</protein>
<dbReference type="InParanoid" id="A0A059DCH5"/>
<dbReference type="STRING" id="71139.A0A059DCH5"/>
<dbReference type="eggNOG" id="ENOG502QQDR">
    <property type="taxonomic scope" value="Eukaryota"/>
</dbReference>
<dbReference type="Gramene" id="KCW88287">
    <property type="protein sequence ID" value="KCW88287"/>
    <property type="gene ID" value="EUGRSUZ_A00670"/>
</dbReference>
<sequence>MNGESNHCAITVTGRSWSSRVEDRFQQKPALLRPSAGTYSCYIFRAPKSQVESNPNAYKPQIVSIGPYHHGKQQLELIEQHKTRVFSTLLDRTGGRRGLDGYFTAVASLETNIRNSYSEALDYETSDLIEMMVLDACFIELFRVLSVRVPTEKITQYDDDPLFFTPWIVSSLMIDLLLIENQIPFIVLQEIYALSNSPSDANRSLNEIALQFFNRALQWPEEHLQKHYRVPNITHLLDLFRLCLVGHLGIEKSPEVKVDEELLQLISSANQLLQVGIKFEPRKSENLIDVVFDHGVLRICPLTLDLFTSSFFLNCVAYEQCYLYCSKHISTYVVFMRCLMGTAADAVALSQCGIIMNLLGADKEVARFFNDLAKDVQFDIELNYLTEVFRQVNQYHRNKWRLRWAGIKREYFGSPWSFISAAAAFILLVLTVIQAFFTIYPYYHPK</sequence>